<reference evidence="11" key="1">
    <citation type="journal article" date="2014" name="Int. J. Syst. Evol. Microbiol.">
        <title>Complete genome sequence of Corynebacterium casei LMG S-19264T (=DSM 44701T), isolated from a smear-ripened cheese.</title>
        <authorList>
            <consortium name="US DOE Joint Genome Institute (JGI-PGF)"/>
            <person name="Walter F."/>
            <person name="Albersmeier A."/>
            <person name="Kalinowski J."/>
            <person name="Ruckert C."/>
        </authorList>
    </citation>
    <scope>NUCLEOTIDE SEQUENCE</scope>
    <source>
        <strain evidence="11">KCTC 32437</strain>
    </source>
</reference>
<dbReference type="EMBL" id="BMZE01000001">
    <property type="protein sequence ID" value="GHA11006.1"/>
    <property type="molecule type" value="Genomic_DNA"/>
</dbReference>
<accession>A0A918RUL4</accession>
<evidence type="ECO:0000313" key="12">
    <source>
        <dbReference type="Proteomes" id="UP000646579"/>
    </source>
</evidence>
<dbReference type="PANTHER" id="PTHR33162">
    <property type="entry name" value="SEC-INDEPENDENT PROTEIN TRANSLOCASE PROTEIN TATA, CHLOROPLASTIC"/>
    <property type="match status" value="1"/>
</dbReference>
<dbReference type="Gene3D" id="1.20.5.3310">
    <property type="match status" value="1"/>
</dbReference>
<dbReference type="GO" id="GO:0008320">
    <property type="term" value="F:protein transmembrane transporter activity"/>
    <property type="evidence" value="ECO:0007669"/>
    <property type="project" value="UniProtKB-UniRule"/>
</dbReference>
<evidence type="ECO:0000256" key="6">
    <source>
        <dbReference type="ARBA" id="ARBA00022989"/>
    </source>
</evidence>
<evidence type="ECO:0000256" key="4">
    <source>
        <dbReference type="ARBA" id="ARBA00022692"/>
    </source>
</evidence>
<keyword evidence="8 9" id="KW-0472">Membrane</keyword>
<keyword evidence="5 9" id="KW-0653">Protein transport</keyword>
<evidence type="ECO:0000256" key="10">
    <source>
        <dbReference type="SAM" id="MobiDB-lite"/>
    </source>
</evidence>
<evidence type="ECO:0000256" key="1">
    <source>
        <dbReference type="ARBA" id="ARBA00004167"/>
    </source>
</evidence>
<gene>
    <name evidence="9" type="primary">tatB</name>
    <name evidence="11" type="ORF">GCM10007989_01640</name>
</gene>
<dbReference type="GO" id="GO:0033281">
    <property type="term" value="C:TAT protein transport complex"/>
    <property type="evidence" value="ECO:0007669"/>
    <property type="project" value="UniProtKB-UniRule"/>
</dbReference>
<feature type="region of interest" description="Disordered" evidence="10">
    <location>
        <begin position="81"/>
        <end position="247"/>
    </location>
</feature>
<comment type="subunit">
    <text evidence="9">The Tat system comprises two distinct complexes: a TatABC complex, containing multiple copies of TatA, TatB and TatC subunits, and a separate TatA complex, containing only TatA subunits. Substrates initially bind to the TatABC complex, which probably triggers association of the separate TatA complex to form the active translocon.</text>
</comment>
<proteinExistence type="inferred from homology"/>
<keyword evidence="6 9" id="KW-1133">Transmembrane helix</keyword>
<feature type="compositionally biased region" description="Basic and acidic residues" evidence="10">
    <location>
        <begin position="88"/>
        <end position="111"/>
    </location>
</feature>
<keyword evidence="3 9" id="KW-1003">Cell membrane</keyword>
<evidence type="ECO:0000256" key="5">
    <source>
        <dbReference type="ARBA" id="ARBA00022927"/>
    </source>
</evidence>
<dbReference type="Pfam" id="PF02416">
    <property type="entry name" value="TatA_B_E"/>
    <property type="match status" value="1"/>
</dbReference>
<dbReference type="InterPro" id="IPR003369">
    <property type="entry name" value="TatA/B/E"/>
</dbReference>
<keyword evidence="2 9" id="KW-0813">Transport</keyword>
<evidence type="ECO:0000313" key="11">
    <source>
        <dbReference type="EMBL" id="GHA11006.1"/>
    </source>
</evidence>
<dbReference type="RefSeq" id="WP_189422513.1">
    <property type="nucleotide sequence ID" value="NZ_BMZE01000001.1"/>
</dbReference>
<dbReference type="PRINTS" id="PR01506">
    <property type="entry name" value="TATBPROTEIN"/>
</dbReference>
<keyword evidence="4 9" id="KW-0812">Transmembrane</keyword>
<evidence type="ECO:0000256" key="3">
    <source>
        <dbReference type="ARBA" id="ARBA00022475"/>
    </source>
</evidence>
<name>A0A918RUL4_9HYPH</name>
<evidence type="ECO:0000256" key="9">
    <source>
        <dbReference type="HAMAP-Rule" id="MF_00237"/>
    </source>
</evidence>
<evidence type="ECO:0000256" key="2">
    <source>
        <dbReference type="ARBA" id="ARBA00022448"/>
    </source>
</evidence>
<dbReference type="Proteomes" id="UP000646579">
    <property type="component" value="Unassembled WGS sequence"/>
</dbReference>
<dbReference type="AlphaFoldDB" id="A0A918RUL4"/>
<comment type="subcellular location">
    <subcellularLocation>
        <location evidence="9">Cell membrane</location>
        <topology evidence="9">Single-pass membrane protein</topology>
    </subcellularLocation>
    <subcellularLocation>
        <location evidence="1">Membrane</location>
        <topology evidence="1">Single-pass membrane protein</topology>
    </subcellularLocation>
</comment>
<dbReference type="NCBIfam" id="TIGR01410">
    <property type="entry name" value="tatB"/>
    <property type="match status" value="1"/>
</dbReference>
<reference evidence="11" key="2">
    <citation type="submission" date="2020-09" db="EMBL/GenBank/DDBJ databases">
        <authorList>
            <person name="Sun Q."/>
            <person name="Kim S."/>
        </authorList>
    </citation>
    <scope>NUCLEOTIDE SEQUENCE</scope>
    <source>
        <strain evidence="11">KCTC 32437</strain>
    </source>
</reference>
<protein>
    <recommendedName>
        <fullName evidence="9">Sec-independent protein translocase protein TatB</fullName>
    </recommendedName>
</protein>
<sequence length="247" mass="25849">MLGLGWTEMLVLGVVALIVIGPKDLPAVMQQVGKYVGQIKRLGSEFQREVNRSTGLDEVRNLRKSITEPLRKSTDEIRREFNSISKSGKVEPSGKLKPSKEGQESVVDEIRAAANMSPAPPVTREEPPVVTPDNLSAAQDDPEAAPVMTSRVKAAGRTGSKAPKSAMPKSAGTGSDETAEAAPKKKRPAKAASGSGTKKAAPKAPSSSAKAPRAPRKKAAAPAQSTTPDTPPPNAEQQSTDKGDAQS</sequence>
<organism evidence="11 12">
    <name type="scientific">Devosia pacifica</name>
    <dbReference type="NCBI Taxonomy" id="1335967"/>
    <lineage>
        <taxon>Bacteria</taxon>
        <taxon>Pseudomonadati</taxon>
        <taxon>Pseudomonadota</taxon>
        <taxon>Alphaproteobacteria</taxon>
        <taxon>Hyphomicrobiales</taxon>
        <taxon>Devosiaceae</taxon>
        <taxon>Devosia</taxon>
    </lineage>
</organism>
<comment type="function">
    <text evidence="9">Part of the twin-arginine translocation (Tat) system that transports large folded proteins containing a characteristic twin-arginine motif in their signal peptide across membranes. Together with TatC, TatB is part of a receptor directly interacting with Tat signal peptides. TatB may form an oligomeric binding site that transiently accommodates folded Tat precursor proteins before their translocation.</text>
</comment>
<keyword evidence="7 9" id="KW-0811">Translocation</keyword>
<dbReference type="InterPro" id="IPR018448">
    <property type="entry name" value="TatB"/>
</dbReference>
<dbReference type="GO" id="GO:0043953">
    <property type="term" value="P:protein transport by the Tat complex"/>
    <property type="evidence" value="ECO:0007669"/>
    <property type="project" value="UniProtKB-UniRule"/>
</dbReference>
<dbReference type="HAMAP" id="MF_00237">
    <property type="entry name" value="TatB"/>
    <property type="match status" value="1"/>
</dbReference>
<evidence type="ECO:0000256" key="7">
    <source>
        <dbReference type="ARBA" id="ARBA00023010"/>
    </source>
</evidence>
<comment type="caution">
    <text evidence="11">The sequence shown here is derived from an EMBL/GenBank/DDBJ whole genome shotgun (WGS) entry which is preliminary data.</text>
</comment>
<comment type="similarity">
    <text evidence="9">Belongs to the TatB family.</text>
</comment>
<keyword evidence="12" id="KW-1185">Reference proteome</keyword>
<evidence type="ECO:0000256" key="8">
    <source>
        <dbReference type="ARBA" id="ARBA00023136"/>
    </source>
</evidence>
<dbReference type="PANTHER" id="PTHR33162:SF1">
    <property type="entry name" value="SEC-INDEPENDENT PROTEIN TRANSLOCASE PROTEIN TATA, CHLOROPLASTIC"/>
    <property type="match status" value="1"/>
</dbReference>
<feature type="compositionally biased region" description="Low complexity" evidence="10">
    <location>
        <begin position="190"/>
        <end position="212"/>
    </location>
</feature>